<dbReference type="Proteomes" id="UP000076660">
    <property type="component" value="Unassembled WGS sequence"/>
</dbReference>
<evidence type="ECO:0000256" key="1">
    <source>
        <dbReference type="SAM" id="MobiDB-lite"/>
    </source>
</evidence>
<organism evidence="3 4">
    <name type="scientific">Amycolatopsis keratiniphila subsp. keratiniphila</name>
    <dbReference type="NCBI Taxonomy" id="227715"/>
    <lineage>
        <taxon>Bacteria</taxon>
        <taxon>Bacillati</taxon>
        <taxon>Actinomycetota</taxon>
        <taxon>Actinomycetes</taxon>
        <taxon>Pseudonocardiales</taxon>
        <taxon>Pseudonocardiaceae</taxon>
        <taxon>Amycolatopsis</taxon>
        <taxon>Amycolatopsis japonica group</taxon>
    </lineage>
</organism>
<keyword evidence="2" id="KW-0732">Signal</keyword>
<accession>A0A1W2LJW3</accession>
<dbReference type="OrthoDB" id="3427828at2"/>
<evidence type="ECO:0000313" key="3">
    <source>
        <dbReference type="EMBL" id="ONF63169.1"/>
    </source>
</evidence>
<dbReference type="PROSITE" id="PS51257">
    <property type="entry name" value="PROKAR_LIPOPROTEIN"/>
    <property type="match status" value="1"/>
</dbReference>
<feature type="chain" id="PRO_5039324496" description="Lipoprotein" evidence="2">
    <location>
        <begin position="23"/>
        <end position="300"/>
    </location>
</feature>
<evidence type="ECO:0008006" key="5">
    <source>
        <dbReference type="Google" id="ProtNLM"/>
    </source>
</evidence>
<feature type="region of interest" description="Disordered" evidence="1">
    <location>
        <begin position="25"/>
        <end position="90"/>
    </location>
</feature>
<dbReference type="AlphaFoldDB" id="A0A1W2LJW3"/>
<dbReference type="EMBL" id="LQMT02000037">
    <property type="protein sequence ID" value="ONF63169.1"/>
    <property type="molecule type" value="Genomic_DNA"/>
</dbReference>
<protein>
    <recommendedName>
        <fullName evidence="5">Lipoprotein</fullName>
    </recommendedName>
</protein>
<name>A0A1W2LJW3_9PSEU</name>
<evidence type="ECO:0000313" key="4">
    <source>
        <dbReference type="Proteomes" id="UP000076660"/>
    </source>
</evidence>
<dbReference type="Gene3D" id="2.50.20.20">
    <property type="match status" value="1"/>
</dbReference>
<gene>
    <name evidence="3" type="ORF">AVR91_0233950</name>
</gene>
<reference evidence="3 4" key="1">
    <citation type="submission" date="2016-12" db="EMBL/GenBank/DDBJ databases">
        <title>Amycolatopsis keratiniphila subsp. keratiniphila genome sequencing and assembly.</title>
        <authorList>
            <person name="Mayilraj S."/>
            <person name="Kaur N."/>
        </authorList>
    </citation>
    <scope>NUCLEOTIDE SEQUENCE [LARGE SCALE GENOMIC DNA]</scope>
    <source>
        <strain evidence="3 4">DSM 44409</strain>
    </source>
</reference>
<feature type="signal peptide" evidence="2">
    <location>
        <begin position="1"/>
        <end position="22"/>
    </location>
</feature>
<dbReference type="RefSeq" id="WP_063273085.1">
    <property type="nucleotide sequence ID" value="NZ_LQMT02000037.1"/>
</dbReference>
<sequence>MKRVTTLAAVTTAAVLALSACGGEKQSGAAAPAPAPSEQKSQLASPLGDPLQLAALTRESTKKAKSSKVTMESVAGTEKQTATGQGVYDGENTKFSMSMDSDGKKLEILFVDSALYFKLDASDKAEMKTDKSYVKIAADGQDPISQMLGKMMSKAIKDSDPSRTLEQVSQAGKITKSDQVELNGELTNHYLVEIEVEKAIALIAGEVGVPFPADVQKQLDAKLKGKNVTIPTELWLNADQLPVQVVSDQTAFMKAMGVPGDGVAKTTVKYTDWGSPVEVTAPPADQVGDLAEIMKKAGGR</sequence>
<evidence type="ECO:0000256" key="2">
    <source>
        <dbReference type="SAM" id="SignalP"/>
    </source>
</evidence>
<proteinExistence type="predicted"/>
<comment type="caution">
    <text evidence="3">The sequence shown here is derived from an EMBL/GenBank/DDBJ whole genome shotgun (WGS) entry which is preliminary data.</text>
</comment>